<evidence type="ECO:0000256" key="1">
    <source>
        <dbReference type="ARBA" id="ARBA00009762"/>
    </source>
</evidence>
<dbReference type="EC" id="2.7.7.-" evidence="9"/>
<keyword evidence="4 9" id="KW-0808">Transferase</keyword>
<keyword evidence="5" id="KW-0548">Nucleotidyltransferase</keyword>
<dbReference type="SUPFAM" id="SSF56747">
    <property type="entry name" value="Prim-pol domain"/>
    <property type="match status" value="1"/>
</dbReference>
<dbReference type="AlphaFoldDB" id="A0A5N6KVG2"/>
<keyword evidence="11" id="KW-0732">Signal</keyword>
<proteinExistence type="inferred from homology"/>
<keyword evidence="2 9" id="KW-0240">DNA-directed RNA polymerase</keyword>
<organism evidence="12 13">
    <name type="scientific">Carpinus fangiana</name>
    <dbReference type="NCBI Taxonomy" id="176857"/>
    <lineage>
        <taxon>Eukaryota</taxon>
        <taxon>Viridiplantae</taxon>
        <taxon>Streptophyta</taxon>
        <taxon>Embryophyta</taxon>
        <taxon>Tracheophyta</taxon>
        <taxon>Spermatophyta</taxon>
        <taxon>Magnoliopsida</taxon>
        <taxon>eudicotyledons</taxon>
        <taxon>Gunneridae</taxon>
        <taxon>Pentapetalae</taxon>
        <taxon>rosids</taxon>
        <taxon>fabids</taxon>
        <taxon>Fagales</taxon>
        <taxon>Betulaceae</taxon>
        <taxon>Carpinus</taxon>
    </lineage>
</organism>
<evidence type="ECO:0000256" key="8">
    <source>
        <dbReference type="ARBA" id="ARBA00023163"/>
    </source>
</evidence>
<keyword evidence="8" id="KW-0804">Transcription</keyword>
<keyword evidence="6 9" id="KW-0235">DNA replication</keyword>
<evidence type="ECO:0000256" key="7">
    <source>
        <dbReference type="ARBA" id="ARBA00022723"/>
    </source>
</evidence>
<dbReference type="InterPro" id="IPR002755">
    <property type="entry name" value="DNA_primase_S"/>
</dbReference>
<evidence type="ECO:0000313" key="13">
    <source>
        <dbReference type="Proteomes" id="UP000327013"/>
    </source>
</evidence>
<evidence type="ECO:0000256" key="11">
    <source>
        <dbReference type="SAM" id="SignalP"/>
    </source>
</evidence>
<keyword evidence="13" id="KW-1185">Reference proteome</keyword>
<keyword evidence="7" id="KW-0479">Metal-binding</keyword>
<dbReference type="GO" id="GO:0006269">
    <property type="term" value="P:DNA replication, synthesis of primer"/>
    <property type="evidence" value="ECO:0007669"/>
    <property type="project" value="UniProtKB-KW"/>
</dbReference>
<dbReference type="GO" id="GO:0003899">
    <property type="term" value="F:DNA-directed RNA polymerase activity"/>
    <property type="evidence" value="ECO:0007669"/>
    <property type="project" value="InterPro"/>
</dbReference>
<evidence type="ECO:0000256" key="6">
    <source>
        <dbReference type="ARBA" id="ARBA00022705"/>
    </source>
</evidence>
<dbReference type="OrthoDB" id="19606at2759"/>
<dbReference type="Proteomes" id="UP000327013">
    <property type="component" value="Unassembled WGS sequence"/>
</dbReference>
<dbReference type="CDD" id="cd04860">
    <property type="entry name" value="AE_Prim_S"/>
    <property type="match status" value="1"/>
</dbReference>
<accession>A0A5N6KVG2</accession>
<dbReference type="InterPro" id="IPR014052">
    <property type="entry name" value="DNA_primase_ssu_euk/arc"/>
</dbReference>
<keyword evidence="3 9" id="KW-0639">Primosome</keyword>
<dbReference type="GO" id="GO:0005658">
    <property type="term" value="C:alpha DNA polymerase:primase complex"/>
    <property type="evidence" value="ECO:0007669"/>
    <property type="project" value="UniProtKB-ARBA"/>
</dbReference>
<dbReference type="PANTHER" id="PTHR10536">
    <property type="entry name" value="DNA PRIMASE SMALL SUBUNIT"/>
    <property type="match status" value="1"/>
</dbReference>
<evidence type="ECO:0000256" key="9">
    <source>
        <dbReference type="RuleBase" id="RU003514"/>
    </source>
</evidence>
<feature type="chain" id="PRO_5024299574" description="DNA primase" evidence="11">
    <location>
        <begin position="21"/>
        <end position="581"/>
    </location>
</feature>
<comment type="similarity">
    <text evidence="1 9">Belongs to the eukaryotic-type primase small subunit family.</text>
</comment>
<feature type="signal peptide" evidence="11">
    <location>
        <begin position="1"/>
        <end position="20"/>
    </location>
</feature>
<sequence>MPIPYRNEVWLLVFLGQALGLGDGRGPPPRSTYRLAASRRVLSFDGRVFMNDEKKRPTPTFHDSACAISHTTNCPLKCRKFIMPHAVSPDSSPTVGEDVTMTDDSAVDTMMDTSQGDEPPSAQGDHQKNEDLEAMFDDEDDDEFTASSAPDSSVPAIIPPQSAKFSDPEVMRAFYQRLFPYKQLFHWLNHSAVPNHDFQHREFAFTLANDVYLRYQSFPSAELFRKQCVAQTPSRFEIGPVYSTNPRDRKTLRRAAAFKPLSKELVFDIDMTDYDEIRTCCSGGKICLRCWSFMKMAIKVLDVALREDFGFQHILWVYSGRRGVHAWVCDKSARQLDDNQRKSIATYLELLKGGDNSGKKVNARRPLHPHIERSLAILREHFQADILQEQDPWLEDEKAAHLLSLLPDETLIKSLQKKWGSSSHRSSKNKWADIDDLASSGGGSAKLDPRKLREAKQDIVLEYTYPRLDAAVSKHLNHLLKSPFCVHPGTGRVCVPIDPSTVDDFDPLDVPTVTELLGQVDQYFKDAGEEEAADAAARRAPDWEKTRLKPYVEYFRGFVNNLVKDEQNGKRKAEGGEAMEF</sequence>
<dbReference type="EMBL" id="VIBQ01000013">
    <property type="protein sequence ID" value="KAB8346314.1"/>
    <property type="molecule type" value="Genomic_DNA"/>
</dbReference>
<reference evidence="12 13" key="1">
    <citation type="submission" date="2019-06" db="EMBL/GenBank/DDBJ databases">
        <title>A chromosomal-level reference genome of Carpinus fangiana (Coryloideae, Betulaceae).</title>
        <authorList>
            <person name="Yang X."/>
            <person name="Wang Z."/>
            <person name="Zhang L."/>
            <person name="Hao G."/>
            <person name="Liu J."/>
            <person name="Yang Y."/>
        </authorList>
    </citation>
    <scope>NUCLEOTIDE SEQUENCE [LARGE SCALE GENOMIC DNA]</scope>
    <source>
        <strain evidence="12">Cfa_2016G</strain>
        <tissue evidence="12">Leaf</tissue>
    </source>
</reference>
<dbReference type="Gene3D" id="3.90.920.10">
    <property type="entry name" value="DNA primase, PRIM domain"/>
    <property type="match status" value="1"/>
</dbReference>
<name>A0A5N6KVG2_9ROSI</name>
<comment type="caution">
    <text evidence="12">The sequence shown here is derived from an EMBL/GenBank/DDBJ whole genome shotgun (WGS) entry which is preliminary data.</text>
</comment>
<evidence type="ECO:0000256" key="5">
    <source>
        <dbReference type="ARBA" id="ARBA00022695"/>
    </source>
</evidence>
<evidence type="ECO:0000256" key="4">
    <source>
        <dbReference type="ARBA" id="ARBA00022679"/>
    </source>
</evidence>
<dbReference type="Pfam" id="PF01896">
    <property type="entry name" value="DNA_primase_S"/>
    <property type="match status" value="1"/>
</dbReference>
<evidence type="ECO:0000256" key="2">
    <source>
        <dbReference type="ARBA" id="ARBA00022478"/>
    </source>
</evidence>
<evidence type="ECO:0000256" key="10">
    <source>
        <dbReference type="SAM" id="MobiDB-lite"/>
    </source>
</evidence>
<protein>
    <recommendedName>
        <fullName evidence="9">DNA primase</fullName>
        <ecNumber evidence="9">2.7.7.-</ecNumber>
    </recommendedName>
</protein>
<evidence type="ECO:0000313" key="12">
    <source>
        <dbReference type="EMBL" id="KAB8346314.1"/>
    </source>
</evidence>
<evidence type="ECO:0000256" key="3">
    <source>
        <dbReference type="ARBA" id="ARBA00022515"/>
    </source>
</evidence>
<feature type="region of interest" description="Disordered" evidence="10">
    <location>
        <begin position="140"/>
        <end position="162"/>
    </location>
</feature>
<gene>
    <name evidence="12" type="ORF">FH972_023358</name>
</gene>
<dbReference type="FunFam" id="3.90.920.10:FF:000002">
    <property type="entry name" value="DNA primase"/>
    <property type="match status" value="1"/>
</dbReference>
<dbReference type="NCBIfam" id="TIGR00335">
    <property type="entry name" value="primase_sml"/>
    <property type="match status" value="1"/>
</dbReference>
<dbReference type="GO" id="GO:0046872">
    <property type="term" value="F:metal ion binding"/>
    <property type="evidence" value="ECO:0007669"/>
    <property type="project" value="UniProtKB-KW"/>
</dbReference>